<keyword evidence="6" id="KW-1185">Reference proteome</keyword>
<name>A0AAD4M8B8_9AGAM</name>
<sequence>MKLKLKHLIVAVALDSGARVALAASSQHPFDIPRAILQPILTPELTKTVQEIVDAHQIPGLALAVVHKEGPPELGAWGNRSEDGTRMTTDTLFNIASCSKAFLAASLGPQHHSAPDWLSTLSWQTKLADILPGDWKLPDPWASQKANLIDILSHVSASEGHRPLSHDLSYKGDDSVLDVIRKLRNLRPSRELREKFIYITRRAFTFLSALPCTPKVGGQMYIVGAQVITALSGVPYADFVKNRIFKPLNMTESTFNVDEAVRTGRASETWTFFGRRIPLWIEELNPDLMAGPGGLYPVSKSWYYREWKSARPPEGSIMGYGLGWGRYSYVGHDLITHNGGAPGVSTMTTALISDGIGVIALVNADRKQQTLANITLAIARKLINLNDPPSPIVPTTPLAGPYRRPHVQSDKSLVSGERHGREDDRMMTTRPLSPIVDLTGTYYDAGYGTLTLCNISSQSDACRPVLDDFRLADKPSANDPDGCLLCGLLSSPGTSVFFPPTSLGGIMSISNGKVKGVGFSEIGIDDTKRYESIEENSDVWFTKQVIA</sequence>
<evidence type="ECO:0000259" key="4">
    <source>
        <dbReference type="Pfam" id="PF00144"/>
    </source>
</evidence>
<dbReference type="PANTHER" id="PTHR46825:SF9">
    <property type="entry name" value="BETA-LACTAMASE-RELATED DOMAIN-CONTAINING PROTEIN"/>
    <property type="match status" value="1"/>
</dbReference>
<dbReference type="Pfam" id="PF00144">
    <property type="entry name" value="Beta-lactamase"/>
    <property type="match status" value="1"/>
</dbReference>
<dbReference type="Gene3D" id="3.40.710.10">
    <property type="entry name" value="DD-peptidase/beta-lactamase superfamily"/>
    <property type="match status" value="1"/>
</dbReference>
<dbReference type="EMBL" id="WTXG01000009">
    <property type="protein sequence ID" value="KAI0303516.1"/>
    <property type="molecule type" value="Genomic_DNA"/>
</dbReference>
<feature type="domain" description="Beta-lactamase-related" evidence="4">
    <location>
        <begin position="46"/>
        <end position="198"/>
    </location>
</feature>
<accession>A0AAD4M8B8</accession>
<organism evidence="5 6">
    <name type="scientific">Multifurca ochricompacta</name>
    <dbReference type="NCBI Taxonomy" id="376703"/>
    <lineage>
        <taxon>Eukaryota</taxon>
        <taxon>Fungi</taxon>
        <taxon>Dikarya</taxon>
        <taxon>Basidiomycota</taxon>
        <taxon>Agaricomycotina</taxon>
        <taxon>Agaricomycetes</taxon>
        <taxon>Russulales</taxon>
        <taxon>Russulaceae</taxon>
        <taxon>Multifurca</taxon>
    </lineage>
</organism>
<proteinExistence type="inferred from homology"/>
<evidence type="ECO:0000256" key="2">
    <source>
        <dbReference type="SAM" id="MobiDB-lite"/>
    </source>
</evidence>
<evidence type="ECO:0000313" key="5">
    <source>
        <dbReference type="EMBL" id="KAI0303516.1"/>
    </source>
</evidence>
<reference evidence="5" key="1">
    <citation type="journal article" date="2022" name="New Phytol.">
        <title>Evolutionary transition to the ectomycorrhizal habit in the genomes of a hyperdiverse lineage of mushroom-forming fungi.</title>
        <authorList>
            <person name="Looney B."/>
            <person name="Miyauchi S."/>
            <person name="Morin E."/>
            <person name="Drula E."/>
            <person name="Courty P.E."/>
            <person name="Kohler A."/>
            <person name="Kuo A."/>
            <person name="LaButti K."/>
            <person name="Pangilinan J."/>
            <person name="Lipzen A."/>
            <person name="Riley R."/>
            <person name="Andreopoulos W."/>
            <person name="He G."/>
            <person name="Johnson J."/>
            <person name="Nolan M."/>
            <person name="Tritt A."/>
            <person name="Barry K.W."/>
            <person name="Grigoriev I.V."/>
            <person name="Nagy L.G."/>
            <person name="Hibbett D."/>
            <person name="Henrissat B."/>
            <person name="Matheny P.B."/>
            <person name="Labbe J."/>
            <person name="Martin F.M."/>
        </authorList>
    </citation>
    <scope>NUCLEOTIDE SEQUENCE</scope>
    <source>
        <strain evidence="5">BPL690</strain>
    </source>
</reference>
<feature type="region of interest" description="Disordered" evidence="2">
    <location>
        <begin position="395"/>
        <end position="424"/>
    </location>
</feature>
<dbReference type="InterPro" id="IPR012338">
    <property type="entry name" value="Beta-lactam/transpept-like"/>
</dbReference>
<keyword evidence="3" id="KW-0732">Signal</keyword>
<dbReference type="InterPro" id="IPR001466">
    <property type="entry name" value="Beta-lactam-related"/>
</dbReference>
<dbReference type="PANTHER" id="PTHR46825">
    <property type="entry name" value="D-ALANYL-D-ALANINE-CARBOXYPEPTIDASE/ENDOPEPTIDASE AMPH"/>
    <property type="match status" value="1"/>
</dbReference>
<evidence type="ECO:0000256" key="1">
    <source>
        <dbReference type="ARBA" id="ARBA00038215"/>
    </source>
</evidence>
<protein>
    <submittedName>
        <fullName evidence="5">Beta-lactamase/transpeptidase-like protein</fullName>
    </submittedName>
</protein>
<dbReference type="AlphaFoldDB" id="A0AAD4M8B8"/>
<dbReference type="Proteomes" id="UP001203297">
    <property type="component" value="Unassembled WGS sequence"/>
</dbReference>
<feature type="chain" id="PRO_5042148667" evidence="3">
    <location>
        <begin position="24"/>
        <end position="547"/>
    </location>
</feature>
<evidence type="ECO:0000313" key="6">
    <source>
        <dbReference type="Proteomes" id="UP001203297"/>
    </source>
</evidence>
<evidence type="ECO:0000256" key="3">
    <source>
        <dbReference type="SAM" id="SignalP"/>
    </source>
</evidence>
<dbReference type="SUPFAM" id="SSF56601">
    <property type="entry name" value="beta-lactamase/transpeptidase-like"/>
    <property type="match status" value="1"/>
</dbReference>
<feature type="signal peptide" evidence="3">
    <location>
        <begin position="1"/>
        <end position="23"/>
    </location>
</feature>
<comment type="similarity">
    <text evidence="1">Belongs to the peptidase S12 family.</text>
</comment>
<gene>
    <name evidence="5" type="ORF">B0F90DRAFT_1667382</name>
</gene>
<comment type="caution">
    <text evidence="5">The sequence shown here is derived from an EMBL/GenBank/DDBJ whole genome shotgun (WGS) entry which is preliminary data.</text>
</comment>
<dbReference type="InterPro" id="IPR050491">
    <property type="entry name" value="AmpC-like"/>
</dbReference>